<sequence length="203" mass="23071">MKLYDSTRAPNPRRVRIFLAEKGITVPLVPVDLTTMEHKSEAFTRLNPRQRVPTLVLDNGAVICETVAICRYFEALQPEPNLFGATPLEQALVEMWQRRVELELLLPVMSVLRHLNPAMAAMEVPQVPAWGEANRPKIIAFLEFLDTELANRAFVAGDRFTVADITAIVTVDFMRAIRTEVPDKLTHILRWRDIVSQRPSMKA</sequence>
<gene>
    <name evidence="3" type="ORF">QOZ94_000632</name>
</gene>
<comment type="caution">
    <text evidence="3">The sequence shown here is derived from an EMBL/GenBank/DDBJ whole genome shotgun (WGS) entry which is preliminary data.</text>
</comment>
<dbReference type="CDD" id="cd03051">
    <property type="entry name" value="GST_N_GTT2_like"/>
    <property type="match status" value="1"/>
</dbReference>
<dbReference type="InterPro" id="IPR010987">
    <property type="entry name" value="Glutathione-S-Trfase_C-like"/>
</dbReference>
<accession>A0ABU0L9N6</accession>
<evidence type="ECO:0000259" key="1">
    <source>
        <dbReference type="PROSITE" id="PS50404"/>
    </source>
</evidence>
<dbReference type="InterPro" id="IPR034346">
    <property type="entry name" value="Gtt2-like_C"/>
</dbReference>
<protein>
    <submittedName>
        <fullName evidence="3">Glutathione S-transferase</fullName>
    </submittedName>
</protein>
<dbReference type="Pfam" id="PF00043">
    <property type="entry name" value="GST_C"/>
    <property type="match status" value="1"/>
</dbReference>
<name>A0ABU0L9N6_XANAG</name>
<dbReference type="SFLD" id="SFLDS00019">
    <property type="entry name" value="Glutathione_Transferase_(cytos"/>
    <property type="match status" value="1"/>
</dbReference>
<dbReference type="PANTHER" id="PTHR44051">
    <property type="entry name" value="GLUTATHIONE S-TRANSFERASE-RELATED"/>
    <property type="match status" value="1"/>
</dbReference>
<feature type="domain" description="GST C-terminal" evidence="2">
    <location>
        <begin position="86"/>
        <end position="203"/>
    </location>
</feature>
<keyword evidence="4" id="KW-1185">Reference proteome</keyword>
<dbReference type="InterPro" id="IPR036282">
    <property type="entry name" value="Glutathione-S-Trfase_C_sf"/>
</dbReference>
<dbReference type="InterPro" id="IPR034345">
    <property type="entry name" value="Gtt2-like_N"/>
</dbReference>
<dbReference type="InterPro" id="IPR036249">
    <property type="entry name" value="Thioredoxin-like_sf"/>
</dbReference>
<reference evidence="3 4" key="1">
    <citation type="submission" date="2023-07" db="EMBL/GenBank/DDBJ databases">
        <title>Genomic Encyclopedia of Type Strains, Phase IV (KMG-IV): sequencing the most valuable type-strain genomes for metagenomic binning, comparative biology and taxonomic classification.</title>
        <authorList>
            <person name="Goeker M."/>
        </authorList>
    </citation>
    <scope>NUCLEOTIDE SEQUENCE [LARGE SCALE GENOMIC DNA]</scope>
    <source>
        <strain evidence="3 4">DSM 3770</strain>
    </source>
</reference>
<dbReference type="SFLD" id="SFLDG00358">
    <property type="entry name" value="Main_(cytGST)"/>
    <property type="match status" value="1"/>
</dbReference>
<dbReference type="Pfam" id="PF13409">
    <property type="entry name" value="GST_N_2"/>
    <property type="match status" value="1"/>
</dbReference>
<evidence type="ECO:0000313" key="4">
    <source>
        <dbReference type="Proteomes" id="UP001241747"/>
    </source>
</evidence>
<dbReference type="InterPro" id="IPR040079">
    <property type="entry name" value="Glutathione_S-Trfase"/>
</dbReference>
<dbReference type="InterPro" id="IPR004045">
    <property type="entry name" value="Glutathione_S-Trfase_N"/>
</dbReference>
<proteinExistence type="predicted"/>
<dbReference type="CDD" id="cd03182">
    <property type="entry name" value="GST_C_GTT2_like"/>
    <property type="match status" value="1"/>
</dbReference>
<dbReference type="Gene3D" id="1.20.1050.10">
    <property type="match status" value="1"/>
</dbReference>
<dbReference type="SUPFAM" id="SSF52833">
    <property type="entry name" value="Thioredoxin-like"/>
    <property type="match status" value="1"/>
</dbReference>
<dbReference type="Proteomes" id="UP001241747">
    <property type="component" value="Unassembled WGS sequence"/>
</dbReference>
<dbReference type="PROSITE" id="PS50404">
    <property type="entry name" value="GST_NTER"/>
    <property type="match status" value="1"/>
</dbReference>
<dbReference type="PANTHER" id="PTHR44051:SF8">
    <property type="entry name" value="GLUTATHIONE S-TRANSFERASE GSTA"/>
    <property type="match status" value="1"/>
</dbReference>
<dbReference type="PROSITE" id="PS50405">
    <property type="entry name" value="GST_CTER"/>
    <property type="match status" value="1"/>
</dbReference>
<dbReference type="SUPFAM" id="SSF47616">
    <property type="entry name" value="GST C-terminal domain-like"/>
    <property type="match status" value="1"/>
</dbReference>
<evidence type="ECO:0000259" key="2">
    <source>
        <dbReference type="PROSITE" id="PS50405"/>
    </source>
</evidence>
<organism evidence="3 4">
    <name type="scientific">Xanthobacter agilis</name>
    <dbReference type="NCBI Taxonomy" id="47492"/>
    <lineage>
        <taxon>Bacteria</taxon>
        <taxon>Pseudomonadati</taxon>
        <taxon>Pseudomonadota</taxon>
        <taxon>Alphaproteobacteria</taxon>
        <taxon>Hyphomicrobiales</taxon>
        <taxon>Xanthobacteraceae</taxon>
        <taxon>Xanthobacter</taxon>
    </lineage>
</organism>
<evidence type="ECO:0000313" key="3">
    <source>
        <dbReference type="EMBL" id="MDQ0503862.1"/>
    </source>
</evidence>
<dbReference type="Gene3D" id="3.40.30.10">
    <property type="entry name" value="Glutaredoxin"/>
    <property type="match status" value="1"/>
</dbReference>
<dbReference type="EMBL" id="JAUSVY010000001">
    <property type="protein sequence ID" value="MDQ0503862.1"/>
    <property type="molecule type" value="Genomic_DNA"/>
</dbReference>
<feature type="domain" description="GST N-terminal" evidence="1">
    <location>
        <begin position="1"/>
        <end position="81"/>
    </location>
</feature>
<dbReference type="InterPro" id="IPR004046">
    <property type="entry name" value="GST_C"/>
</dbReference>
<dbReference type="RefSeq" id="WP_237344826.1">
    <property type="nucleotide sequence ID" value="NZ_JABWGX010000006.1"/>
</dbReference>